<dbReference type="EMBL" id="BARV01009632">
    <property type="protein sequence ID" value="GAI02900.1"/>
    <property type="molecule type" value="Genomic_DNA"/>
</dbReference>
<comment type="caution">
    <text evidence="1">The sequence shown here is derived from an EMBL/GenBank/DDBJ whole genome shotgun (WGS) entry which is preliminary data.</text>
</comment>
<evidence type="ECO:0000313" key="1">
    <source>
        <dbReference type="EMBL" id="GAI02900.1"/>
    </source>
</evidence>
<name>X1LKI6_9ZZZZ</name>
<reference evidence="1" key="1">
    <citation type="journal article" date="2014" name="Front. Microbiol.">
        <title>High frequency of phylogenetically diverse reductive dehalogenase-homologous genes in deep subseafloor sedimentary metagenomes.</title>
        <authorList>
            <person name="Kawai M."/>
            <person name="Futagami T."/>
            <person name="Toyoda A."/>
            <person name="Takaki Y."/>
            <person name="Nishi S."/>
            <person name="Hori S."/>
            <person name="Arai W."/>
            <person name="Tsubouchi T."/>
            <person name="Morono Y."/>
            <person name="Uchiyama I."/>
            <person name="Ito T."/>
            <person name="Fujiyama A."/>
            <person name="Inagaki F."/>
            <person name="Takami H."/>
        </authorList>
    </citation>
    <scope>NUCLEOTIDE SEQUENCE</scope>
    <source>
        <strain evidence="1">Expedition CK06-06</strain>
    </source>
</reference>
<gene>
    <name evidence="1" type="ORF">S06H3_18928</name>
</gene>
<protein>
    <submittedName>
        <fullName evidence="1">Uncharacterized protein</fullName>
    </submittedName>
</protein>
<organism evidence="1">
    <name type="scientific">marine sediment metagenome</name>
    <dbReference type="NCBI Taxonomy" id="412755"/>
    <lineage>
        <taxon>unclassified sequences</taxon>
        <taxon>metagenomes</taxon>
        <taxon>ecological metagenomes</taxon>
    </lineage>
</organism>
<dbReference type="AlphaFoldDB" id="X1LKI6"/>
<accession>X1LKI6</accession>
<feature type="non-terminal residue" evidence="1">
    <location>
        <position position="1"/>
    </location>
</feature>
<sequence>AMFLILTLAKRKDERKNSISKASHTELLAKIKAQFSKFEELRGFL</sequence>
<proteinExistence type="predicted"/>